<organism evidence="15 16">
    <name type="scientific">Hathewaya limosa</name>
    <name type="common">Clostridium limosum</name>
    <dbReference type="NCBI Taxonomy" id="1536"/>
    <lineage>
        <taxon>Bacteria</taxon>
        <taxon>Bacillati</taxon>
        <taxon>Bacillota</taxon>
        <taxon>Clostridia</taxon>
        <taxon>Eubacteriales</taxon>
        <taxon>Clostridiaceae</taxon>
        <taxon>Hathewaya</taxon>
    </lineage>
</organism>
<dbReference type="Proteomes" id="UP001224418">
    <property type="component" value="Unassembled WGS sequence"/>
</dbReference>
<keyword evidence="10 12" id="KW-0594">Phospholipid biosynthesis</keyword>
<feature type="active site" evidence="12">
    <location>
        <position position="402"/>
    </location>
</feature>
<keyword evidence="16" id="KW-1185">Reference proteome</keyword>
<dbReference type="RefSeq" id="WP_307354793.1">
    <property type="nucleotide sequence ID" value="NZ_BAAACJ010000024.1"/>
</dbReference>
<evidence type="ECO:0000313" key="15">
    <source>
        <dbReference type="EMBL" id="MDQ0478537.1"/>
    </source>
</evidence>
<feature type="transmembrane region" description="Helical" evidence="12">
    <location>
        <begin position="6"/>
        <end position="25"/>
    </location>
</feature>
<dbReference type="GO" id="GO:0016740">
    <property type="term" value="F:transferase activity"/>
    <property type="evidence" value="ECO:0007669"/>
    <property type="project" value="UniProtKB-KW"/>
</dbReference>
<evidence type="ECO:0000256" key="10">
    <source>
        <dbReference type="ARBA" id="ARBA00023209"/>
    </source>
</evidence>
<feature type="domain" description="PLD phosphodiesterase" evidence="14">
    <location>
        <begin position="390"/>
        <end position="417"/>
    </location>
</feature>
<dbReference type="PANTHER" id="PTHR21248">
    <property type="entry name" value="CARDIOLIPIN SYNTHASE"/>
    <property type="match status" value="1"/>
</dbReference>
<dbReference type="PANTHER" id="PTHR21248:SF22">
    <property type="entry name" value="PHOSPHOLIPASE D"/>
    <property type="match status" value="1"/>
</dbReference>
<feature type="active site" evidence="12">
    <location>
        <position position="224"/>
    </location>
</feature>
<keyword evidence="2 12" id="KW-1003">Cell membrane</keyword>
<evidence type="ECO:0000256" key="2">
    <source>
        <dbReference type="ARBA" id="ARBA00022475"/>
    </source>
</evidence>
<dbReference type="EC" id="2.7.8.-" evidence="12 13"/>
<dbReference type="SUPFAM" id="SSF56024">
    <property type="entry name" value="Phospholipase D/nuclease"/>
    <property type="match status" value="2"/>
</dbReference>
<dbReference type="InterPro" id="IPR030874">
    <property type="entry name" value="Cardiolipin_synth_Firmi"/>
</dbReference>
<evidence type="ECO:0000256" key="6">
    <source>
        <dbReference type="ARBA" id="ARBA00022737"/>
    </source>
</evidence>
<dbReference type="InterPro" id="IPR027379">
    <property type="entry name" value="CLS_N"/>
</dbReference>
<keyword evidence="8 12" id="KW-0443">Lipid metabolism</keyword>
<dbReference type="InterPro" id="IPR025202">
    <property type="entry name" value="PLD-like_dom"/>
</dbReference>
<dbReference type="HAMAP" id="MF_01916">
    <property type="entry name" value="Cardiolipin_synth_Cls"/>
    <property type="match status" value="1"/>
</dbReference>
<sequence>MGLGIFLGISLVIVNLMLAGALIFFERKDPTTTWAWLFVIIFLPIIGFLIYLVFGQNMTREKLFKYKIVIDERKKESFDKIREKYKDDISTLENIDIIHMNYKNCRAAYTQLNEVKLFYDGEEKFKGLFKALMNAKEFIHMEYYIIQNDEMGKTLINILTKKVKEGVEVKLLFDGMGSYKINNKKFLKEFVTSGGKYAVFFPSIIARINRRINYRNHRKIVVIDGTTGFLGGFNVGNEYVNKDKKIGYWRDTHLLIKGEAVKDLEERFLLDWTYAAHEDIKNVNKYFCIDDSIKNIVGMQIVSSGPDHKEEYIKNAYVKIINNAKKYIYLQTPYFVPDETVLQSLRIAALSGVEVKIMIPGNPDHKFMKWAANSYIGDLLDAGAKIYLYEKGFIHAKTIVSDDLVCSVGTANMDIRSFRLNFETNGFIYNSHISQEMKKMFEVDIRESRFVTKEDYINRSKWSKIAESIVRLLSPIL</sequence>
<comment type="similarity">
    <text evidence="12">Belongs to the phospholipase D family. Cardiolipin synthase subfamily.</text>
</comment>
<dbReference type="CDD" id="cd09110">
    <property type="entry name" value="PLDc_CLS_1"/>
    <property type="match status" value="1"/>
</dbReference>
<dbReference type="EMBL" id="JAUSWN010000001">
    <property type="protein sequence ID" value="MDQ0478537.1"/>
    <property type="molecule type" value="Genomic_DNA"/>
</dbReference>
<comment type="subcellular location">
    <subcellularLocation>
        <location evidence="1 12">Cell membrane</location>
        <topology evidence="1 12">Multi-pass membrane protein</topology>
    </subcellularLocation>
</comment>
<name>A0ABU0JN76_HATLI</name>
<keyword evidence="9 12" id="KW-0472">Membrane</keyword>
<feature type="active site" evidence="12">
    <location>
        <position position="397"/>
    </location>
</feature>
<reference evidence="15 16" key="1">
    <citation type="submission" date="2023-07" db="EMBL/GenBank/DDBJ databases">
        <title>Genomic Encyclopedia of Type Strains, Phase IV (KMG-IV): sequencing the most valuable type-strain genomes for metagenomic binning, comparative biology and taxonomic classification.</title>
        <authorList>
            <person name="Goeker M."/>
        </authorList>
    </citation>
    <scope>NUCLEOTIDE SEQUENCE [LARGE SCALE GENOMIC DNA]</scope>
    <source>
        <strain evidence="15 16">DSM 1400</strain>
    </source>
</reference>
<evidence type="ECO:0000256" key="3">
    <source>
        <dbReference type="ARBA" id="ARBA00022516"/>
    </source>
</evidence>
<keyword evidence="5 12" id="KW-0812">Transmembrane</keyword>
<feature type="active site" evidence="12">
    <location>
        <position position="217"/>
    </location>
</feature>
<dbReference type="SMART" id="SM00155">
    <property type="entry name" value="PLDc"/>
    <property type="match status" value="2"/>
</dbReference>
<evidence type="ECO:0000313" key="16">
    <source>
        <dbReference type="Proteomes" id="UP001224418"/>
    </source>
</evidence>
<evidence type="ECO:0000256" key="13">
    <source>
        <dbReference type="NCBIfam" id="TIGR04265"/>
    </source>
</evidence>
<keyword evidence="3 12" id="KW-0444">Lipid biosynthesis</keyword>
<keyword evidence="7 12" id="KW-1133">Transmembrane helix</keyword>
<evidence type="ECO:0000259" key="14">
    <source>
        <dbReference type="PROSITE" id="PS50035"/>
    </source>
</evidence>
<evidence type="ECO:0000256" key="8">
    <source>
        <dbReference type="ARBA" id="ARBA00023098"/>
    </source>
</evidence>
<comment type="function">
    <text evidence="12">Catalyzes the reversible phosphatidyl group transfer from one phosphatidylglycerol molecule to another to form cardiolipin (CL) (diphosphatidylglycerol) and glycerol.</text>
</comment>
<evidence type="ECO:0000256" key="4">
    <source>
        <dbReference type="ARBA" id="ARBA00022679"/>
    </source>
</evidence>
<gene>
    <name evidence="15" type="ORF">QOZ93_000238</name>
</gene>
<feature type="domain" description="PLD phosphodiesterase" evidence="14">
    <location>
        <begin position="212"/>
        <end position="239"/>
    </location>
</feature>
<protein>
    <recommendedName>
        <fullName evidence="12 13">Cardiolipin synthase</fullName>
        <shortName evidence="12">CL synthase</shortName>
        <ecNumber evidence="12 13">2.7.8.-</ecNumber>
    </recommendedName>
</protein>
<dbReference type="InterPro" id="IPR001736">
    <property type="entry name" value="PLipase_D/transphosphatidylase"/>
</dbReference>
<comment type="caution">
    <text evidence="15">The sequence shown here is derived from an EMBL/GenBank/DDBJ whole genome shotgun (WGS) entry which is preliminary data.</text>
</comment>
<dbReference type="Pfam" id="PF13091">
    <property type="entry name" value="PLDc_2"/>
    <property type="match status" value="2"/>
</dbReference>
<accession>A0ABU0JN76</accession>
<evidence type="ECO:0000256" key="1">
    <source>
        <dbReference type="ARBA" id="ARBA00004651"/>
    </source>
</evidence>
<evidence type="ECO:0000256" key="11">
    <source>
        <dbReference type="ARBA" id="ARBA00023264"/>
    </source>
</evidence>
<evidence type="ECO:0000256" key="9">
    <source>
        <dbReference type="ARBA" id="ARBA00023136"/>
    </source>
</evidence>
<feature type="active site" evidence="12">
    <location>
        <position position="395"/>
    </location>
</feature>
<dbReference type="Pfam" id="PF13396">
    <property type="entry name" value="PLDc_N"/>
    <property type="match status" value="1"/>
</dbReference>
<evidence type="ECO:0000256" key="5">
    <source>
        <dbReference type="ARBA" id="ARBA00022692"/>
    </source>
</evidence>
<comment type="catalytic activity">
    <reaction evidence="12">
        <text>2 a 1,2-diacyl-sn-glycero-3-phospho-(1'-sn-glycerol) = a cardiolipin + glycerol</text>
        <dbReference type="Rhea" id="RHEA:31451"/>
        <dbReference type="ChEBI" id="CHEBI:17754"/>
        <dbReference type="ChEBI" id="CHEBI:62237"/>
        <dbReference type="ChEBI" id="CHEBI:64716"/>
    </reaction>
</comment>
<keyword evidence="4 12" id="KW-0808">Transferase</keyword>
<keyword evidence="6" id="KW-0677">Repeat</keyword>
<feature type="active site" evidence="12">
    <location>
        <position position="219"/>
    </location>
</feature>
<dbReference type="Gene3D" id="3.30.870.10">
    <property type="entry name" value="Endonuclease Chain A"/>
    <property type="match status" value="2"/>
</dbReference>
<dbReference type="NCBIfam" id="TIGR04265">
    <property type="entry name" value="bac_cardiolipin"/>
    <property type="match status" value="1"/>
</dbReference>
<proteinExistence type="inferred from homology"/>
<dbReference type="CDD" id="cd09112">
    <property type="entry name" value="PLDc_CLS_2"/>
    <property type="match status" value="1"/>
</dbReference>
<evidence type="ECO:0000256" key="7">
    <source>
        <dbReference type="ARBA" id="ARBA00022989"/>
    </source>
</evidence>
<dbReference type="PROSITE" id="PS50035">
    <property type="entry name" value="PLD"/>
    <property type="match status" value="2"/>
</dbReference>
<dbReference type="InterPro" id="IPR022924">
    <property type="entry name" value="Cardiolipin_synthase"/>
</dbReference>
<keyword evidence="11 12" id="KW-1208">Phospholipid metabolism</keyword>
<evidence type="ECO:0000256" key="12">
    <source>
        <dbReference type="HAMAP-Rule" id="MF_01916"/>
    </source>
</evidence>
<feature type="transmembrane region" description="Helical" evidence="12">
    <location>
        <begin position="34"/>
        <end position="54"/>
    </location>
</feature>